<accession>A0A1H9CHD5</accession>
<sequence>MTTEPEHPVHARLEEILSEVRVLNRQLIHPLTLDPAIRNLKETIEVYKRLEAEDLDSAEGGR</sequence>
<keyword evidence="2" id="KW-1185">Reference proteome</keyword>
<dbReference type="Proteomes" id="UP000199114">
    <property type="component" value="Unassembled WGS sequence"/>
</dbReference>
<protein>
    <submittedName>
        <fullName evidence="1">Uncharacterized protein</fullName>
    </submittedName>
</protein>
<dbReference type="OrthoDB" id="377522at2157"/>
<evidence type="ECO:0000313" key="1">
    <source>
        <dbReference type="EMBL" id="SEQ00427.1"/>
    </source>
</evidence>
<dbReference type="EMBL" id="FOFD01000001">
    <property type="protein sequence ID" value="SEQ00427.1"/>
    <property type="molecule type" value="Genomic_DNA"/>
</dbReference>
<dbReference type="AlphaFoldDB" id="A0A1H9CHD5"/>
<evidence type="ECO:0000313" key="2">
    <source>
        <dbReference type="Proteomes" id="UP000199114"/>
    </source>
</evidence>
<proteinExistence type="predicted"/>
<organism evidence="1 2">
    <name type="scientific">Natrinema salaciae</name>
    <dbReference type="NCBI Taxonomy" id="1186196"/>
    <lineage>
        <taxon>Archaea</taxon>
        <taxon>Methanobacteriati</taxon>
        <taxon>Methanobacteriota</taxon>
        <taxon>Stenosarchaea group</taxon>
        <taxon>Halobacteria</taxon>
        <taxon>Halobacteriales</taxon>
        <taxon>Natrialbaceae</taxon>
        <taxon>Natrinema</taxon>
    </lineage>
</organism>
<name>A0A1H9CHD5_9EURY</name>
<gene>
    <name evidence="1" type="ORF">SAMN04489841_1050</name>
</gene>
<dbReference type="RefSeq" id="WP_139210799.1">
    <property type="nucleotide sequence ID" value="NZ_FOFD01000001.1"/>
</dbReference>
<reference evidence="2" key="1">
    <citation type="submission" date="2016-10" db="EMBL/GenBank/DDBJ databases">
        <authorList>
            <person name="Varghese N."/>
            <person name="Submissions S."/>
        </authorList>
    </citation>
    <scope>NUCLEOTIDE SEQUENCE [LARGE SCALE GENOMIC DNA]</scope>
    <source>
        <strain evidence="2">DSM 25055</strain>
    </source>
</reference>